<reference evidence="1 2" key="1">
    <citation type="submission" date="2012-04" db="EMBL/GenBank/DDBJ databases">
        <title>The Genome Sequence of Bacillus cereus VD154.</title>
        <authorList>
            <consortium name="The Broad Institute Genome Sequencing Platform"/>
            <consortium name="The Broad Institute Genome Sequencing Center for Infectious Disease"/>
            <person name="Feldgarden M."/>
            <person name="Van der Auwera G.A."/>
            <person name="Mahillon J."/>
            <person name="Duprez V."/>
            <person name="Timmery S."/>
            <person name="Mattelet C."/>
            <person name="Dierick K."/>
            <person name="Sun M."/>
            <person name="Yu Z."/>
            <person name="Zhu L."/>
            <person name="Hu X."/>
            <person name="Shank E.B."/>
            <person name="Swiecicka I."/>
            <person name="Hansen B.M."/>
            <person name="Andrup L."/>
            <person name="Young S.K."/>
            <person name="Zeng Q."/>
            <person name="Gargeya S."/>
            <person name="Fitzgerald M."/>
            <person name="Haas B."/>
            <person name="Abouelleil A."/>
            <person name="Alvarado L."/>
            <person name="Arachchi H.M."/>
            <person name="Berlin A."/>
            <person name="Chapman S.B."/>
            <person name="Goldberg J."/>
            <person name="Griggs A."/>
            <person name="Gujja S."/>
            <person name="Hansen M."/>
            <person name="Howarth C."/>
            <person name="Imamovic A."/>
            <person name="Larimer J."/>
            <person name="McCowen C."/>
            <person name="Montmayeur A."/>
            <person name="Murphy C."/>
            <person name="Neiman D."/>
            <person name="Pearson M."/>
            <person name="Priest M."/>
            <person name="Roberts A."/>
            <person name="Saif S."/>
            <person name="Shea T."/>
            <person name="Sisk P."/>
            <person name="Sykes S."/>
            <person name="Wortman J."/>
            <person name="Nusbaum C."/>
            <person name="Birren B."/>
        </authorList>
    </citation>
    <scope>NUCLEOTIDE SEQUENCE [LARGE SCALE GENOMIC DNA]</scope>
    <source>
        <strain evidence="1 2">VD154</strain>
    </source>
</reference>
<accession>A0A9W5NZ74</accession>
<evidence type="ECO:0000313" key="1">
    <source>
        <dbReference type="EMBL" id="EJR59492.1"/>
    </source>
</evidence>
<protein>
    <submittedName>
        <fullName evidence="1">Uncharacterized protein</fullName>
    </submittedName>
</protein>
<dbReference type="AlphaFoldDB" id="A0A9W5NZ74"/>
<organism evidence="1 2">
    <name type="scientific">Bacillus cereus VD154</name>
    <dbReference type="NCBI Taxonomy" id="1053238"/>
    <lineage>
        <taxon>Bacteria</taxon>
        <taxon>Bacillati</taxon>
        <taxon>Bacillota</taxon>
        <taxon>Bacilli</taxon>
        <taxon>Bacillales</taxon>
        <taxon>Bacillaceae</taxon>
        <taxon>Bacillus</taxon>
        <taxon>Bacillus cereus group</taxon>
    </lineage>
</organism>
<dbReference type="Proteomes" id="UP000006967">
    <property type="component" value="Unassembled WGS sequence"/>
</dbReference>
<name>A0A9W5NZ74_BACCE</name>
<dbReference type="EMBL" id="AHFG01000110">
    <property type="protein sequence ID" value="EJR59492.1"/>
    <property type="molecule type" value="Genomic_DNA"/>
</dbReference>
<sequence length="50" mass="6025">MKTAYKNIYKINFNIQISIFWTFESKNHFFLNKNMLKFLYLLIATASVES</sequence>
<evidence type="ECO:0000313" key="2">
    <source>
        <dbReference type="Proteomes" id="UP000006967"/>
    </source>
</evidence>
<comment type="caution">
    <text evidence="1">The sequence shown here is derived from an EMBL/GenBank/DDBJ whole genome shotgun (WGS) entry which is preliminary data.</text>
</comment>
<gene>
    <name evidence="1" type="ORF">IK5_06275</name>
</gene>
<proteinExistence type="predicted"/>